<keyword evidence="2" id="KW-1185">Reference proteome</keyword>
<keyword evidence="1" id="KW-0808">Transferase</keyword>
<proteinExistence type="predicted"/>
<accession>A0ACC6M8X1</accession>
<dbReference type="Proteomes" id="UP001277972">
    <property type="component" value="Unassembled WGS sequence"/>
</dbReference>
<comment type="caution">
    <text evidence="1">The sequence shown here is derived from an EMBL/GenBank/DDBJ whole genome shotgun (WGS) entry which is preliminary data.</text>
</comment>
<reference evidence="1" key="1">
    <citation type="submission" date="2023-11" db="EMBL/GenBank/DDBJ databases">
        <title>Gracilibacillus pellucida a moderately halophilic bacterium isolated from saline soil in Xinjiang province.</title>
        <authorList>
            <person name="Zhang Z."/>
            <person name="Tan F."/>
            <person name="Wang Y."/>
            <person name="Xia M."/>
        </authorList>
    </citation>
    <scope>NUCLEOTIDE SEQUENCE</scope>
    <source>
        <strain evidence="1">S3-1-1</strain>
    </source>
</reference>
<evidence type="ECO:0000313" key="2">
    <source>
        <dbReference type="Proteomes" id="UP001277972"/>
    </source>
</evidence>
<protein>
    <submittedName>
        <fullName evidence="1">HAMP domain-containing sensor histidine kinase</fullName>
    </submittedName>
</protein>
<evidence type="ECO:0000313" key="1">
    <source>
        <dbReference type="EMBL" id="MDX8047297.1"/>
    </source>
</evidence>
<keyword evidence="1" id="KW-0418">Kinase</keyword>
<organism evidence="1 2">
    <name type="scientific">Gracilibacillus pellucidus</name>
    <dbReference type="NCBI Taxonomy" id="3095368"/>
    <lineage>
        <taxon>Bacteria</taxon>
        <taxon>Bacillati</taxon>
        <taxon>Bacillota</taxon>
        <taxon>Bacilli</taxon>
        <taxon>Bacillales</taxon>
        <taxon>Bacillaceae</taxon>
        <taxon>Gracilibacillus</taxon>
    </lineage>
</organism>
<name>A0ACC6M8X1_9BACI</name>
<dbReference type="EMBL" id="JAWZSR010000010">
    <property type="protein sequence ID" value="MDX8047297.1"/>
    <property type="molecule type" value="Genomic_DNA"/>
</dbReference>
<gene>
    <name evidence="1" type="ORF">SH601_15105</name>
</gene>
<sequence>MKIRTWLIISYLIVMLLPLAAAYGFFILVQEWNQSKELTDTFELYERIESIEEALQSPTLYQYSSNSDVGEQLSREVEAPDINITLYRHDGLLIYQTDAEKLTLDPVDRPNLFKSLYQYDLSYDSLTVKKPVYQDDQIVGIYEVSVDRSEWVDGVQNRRNIMVIVLFSLFLMVYIVVIVIVNRKLNRPLNKLMKGMSLFSSTQKPIYFQDKKKDEIGQLMEHFEQMQEEIKAAQLQTKQEQEEKQLMMASFSHDIKTPLTSLQAYAEALQDENSLTNEERKEYLQIMKNKSTHIKGMIEDLTLYAKLQSAQYDMELANVDAEEFFDMLFEGYDELARKHHVYLRKTNEIAGTCYMNDQQMVRYLDNLMSNALRFTPQGGMIGIAAVGTAQDLPDWVFSEAKEDINQFREDRGILIVQNEGPGIQDKESIFMPFFQGEEARTSDKTKNTGLGLNIAKRIAEKHQGEMKLWSLEHRGIVIVMTFQIEKGME</sequence>